<organism evidence="2 3">
    <name type="scientific">Mucilaginibacter hurinus</name>
    <dbReference type="NCBI Taxonomy" id="2201324"/>
    <lineage>
        <taxon>Bacteria</taxon>
        <taxon>Pseudomonadati</taxon>
        <taxon>Bacteroidota</taxon>
        <taxon>Sphingobacteriia</taxon>
        <taxon>Sphingobacteriales</taxon>
        <taxon>Sphingobacteriaceae</taxon>
        <taxon>Mucilaginibacter</taxon>
    </lineage>
</organism>
<accession>A0A367GJM2</accession>
<name>A0A367GJM2_9SPHI</name>
<evidence type="ECO:0000313" key="2">
    <source>
        <dbReference type="EMBL" id="RCH53677.1"/>
    </source>
</evidence>
<protein>
    <recommendedName>
        <fullName evidence="4">Lipocalin-like domain-containing protein</fullName>
    </recommendedName>
</protein>
<proteinExistence type="predicted"/>
<evidence type="ECO:0000313" key="3">
    <source>
        <dbReference type="Proteomes" id="UP000253209"/>
    </source>
</evidence>
<comment type="caution">
    <text evidence="2">The sequence shown here is derived from an EMBL/GenBank/DDBJ whole genome shotgun (WGS) entry which is preliminary data.</text>
</comment>
<dbReference type="RefSeq" id="WP_114006450.1">
    <property type="nucleotide sequence ID" value="NZ_QGDC01000011.1"/>
</dbReference>
<dbReference type="EMBL" id="QGDC01000011">
    <property type="protein sequence ID" value="RCH53677.1"/>
    <property type="molecule type" value="Genomic_DNA"/>
</dbReference>
<gene>
    <name evidence="2" type="ORF">DJ568_16715</name>
</gene>
<reference evidence="2 3" key="1">
    <citation type="submission" date="2018-05" db="EMBL/GenBank/DDBJ databases">
        <title>Mucilaginibacter hurinus sp. nov., isolated from briquette warehouse soil.</title>
        <authorList>
            <person name="Choi L."/>
        </authorList>
    </citation>
    <scope>NUCLEOTIDE SEQUENCE [LARGE SCALE GENOMIC DNA]</scope>
    <source>
        <strain evidence="2 3">ZR32</strain>
    </source>
</reference>
<evidence type="ECO:0008006" key="4">
    <source>
        <dbReference type="Google" id="ProtNLM"/>
    </source>
</evidence>
<sequence>MRRIFKYILPVLLIQVITGCSSESEPEPSLAGKWNITSAVGNNDLHWTGSLTLKQNGTEYKGVFIWDSVDGVQSGTDSVSGRYNDATRVLTMKSVVITGNIEPVTYTADISDDGQVMDGIWTGSSDGSVEHPGVWTAQKDQSNQ</sequence>
<feature type="region of interest" description="Disordered" evidence="1">
    <location>
        <begin position="122"/>
        <end position="144"/>
    </location>
</feature>
<dbReference type="AlphaFoldDB" id="A0A367GJM2"/>
<evidence type="ECO:0000256" key="1">
    <source>
        <dbReference type="SAM" id="MobiDB-lite"/>
    </source>
</evidence>
<dbReference type="OrthoDB" id="796523at2"/>
<dbReference type="PROSITE" id="PS51257">
    <property type="entry name" value="PROKAR_LIPOPROTEIN"/>
    <property type="match status" value="1"/>
</dbReference>
<keyword evidence="3" id="KW-1185">Reference proteome</keyword>
<dbReference type="Proteomes" id="UP000253209">
    <property type="component" value="Unassembled WGS sequence"/>
</dbReference>